<keyword evidence="4" id="KW-0862">Zinc</keyword>
<keyword evidence="3" id="KW-0378">Hydrolase</keyword>
<gene>
    <name evidence="7" type="ORF">HMPREF0493_0860</name>
</gene>
<sequence length="231" mass="25579">MRGFFRFLRNLVFLGILAFGVWTYQNNSQIRTATNDSLFTLKQRITQLISTGNFAPPTLSDSGNNTQASSTTKTSTSKSKSSNPIWPKNTATVYIDIPNDAQLRSATLDAMSAWNRTGAFLFKQTSNKAKANIVVSTVSNSDTEAAGQTSISYNPLTNHLIKAKVELNRYYLQNAWCGYSNSRIVNTAEHELGHAIGLKHCKTVSVMYPAGSYYTIQPRDIAAVKKLYSTR</sequence>
<dbReference type="InterPro" id="IPR001818">
    <property type="entry name" value="Pept_M10_metallopeptidase"/>
</dbReference>
<keyword evidence="2" id="KW-0479">Metal-binding</keyword>
<feature type="region of interest" description="Disordered" evidence="5">
    <location>
        <begin position="56"/>
        <end position="84"/>
    </location>
</feature>
<organism evidence="7 8">
    <name type="scientific">Lactobacillus amylolyticus DSM 11664</name>
    <dbReference type="NCBI Taxonomy" id="585524"/>
    <lineage>
        <taxon>Bacteria</taxon>
        <taxon>Bacillati</taxon>
        <taxon>Bacillota</taxon>
        <taxon>Bacilli</taxon>
        <taxon>Lactobacillales</taxon>
        <taxon>Lactobacillaceae</taxon>
        <taxon>Lactobacillus</taxon>
    </lineage>
</organism>
<dbReference type="eggNOG" id="COG5549">
    <property type="taxonomic scope" value="Bacteria"/>
</dbReference>
<comment type="caution">
    <text evidence="7">The sequence shown here is derived from an EMBL/GenBank/DDBJ whole genome shotgun (WGS) entry which is preliminary data.</text>
</comment>
<dbReference type="InterPro" id="IPR024079">
    <property type="entry name" value="MetalloPept_cat_dom_sf"/>
</dbReference>
<dbReference type="GO" id="GO:0004222">
    <property type="term" value="F:metalloendopeptidase activity"/>
    <property type="evidence" value="ECO:0007669"/>
    <property type="project" value="InterPro"/>
</dbReference>
<evidence type="ECO:0000313" key="7">
    <source>
        <dbReference type="EMBL" id="EFG55465.1"/>
    </source>
</evidence>
<dbReference type="OrthoDB" id="2148705at2"/>
<evidence type="ECO:0000256" key="5">
    <source>
        <dbReference type="SAM" id="MobiDB-lite"/>
    </source>
</evidence>
<feature type="compositionally biased region" description="Low complexity" evidence="5">
    <location>
        <begin position="69"/>
        <end position="82"/>
    </location>
</feature>
<dbReference type="GO" id="GO:0008270">
    <property type="term" value="F:zinc ion binding"/>
    <property type="evidence" value="ECO:0007669"/>
    <property type="project" value="InterPro"/>
</dbReference>
<keyword evidence="1" id="KW-0645">Protease</keyword>
<protein>
    <submittedName>
        <fullName evidence="7">Matrixin</fullName>
    </submittedName>
</protein>
<dbReference type="SUPFAM" id="SSF55486">
    <property type="entry name" value="Metalloproteases ('zincins'), catalytic domain"/>
    <property type="match status" value="1"/>
</dbReference>
<dbReference type="GO" id="GO:0031012">
    <property type="term" value="C:extracellular matrix"/>
    <property type="evidence" value="ECO:0007669"/>
    <property type="project" value="InterPro"/>
</dbReference>
<evidence type="ECO:0000256" key="2">
    <source>
        <dbReference type="ARBA" id="ARBA00022723"/>
    </source>
</evidence>
<dbReference type="EMBL" id="ADNY01000031">
    <property type="protein sequence ID" value="EFG55465.1"/>
    <property type="molecule type" value="Genomic_DNA"/>
</dbReference>
<evidence type="ECO:0000256" key="1">
    <source>
        <dbReference type="ARBA" id="ARBA00022670"/>
    </source>
</evidence>
<name>D4YTJ9_9LACO</name>
<evidence type="ECO:0000313" key="8">
    <source>
        <dbReference type="Proteomes" id="UP000004069"/>
    </source>
</evidence>
<dbReference type="Proteomes" id="UP000004069">
    <property type="component" value="Unassembled WGS sequence"/>
</dbReference>
<evidence type="ECO:0000259" key="6">
    <source>
        <dbReference type="Pfam" id="PF00413"/>
    </source>
</evidence>
<evidence type="ECO:0000256" key="4">
    <source>
        <dbReference type="ARBA" id="ARBA00022833"/>
    </source>
</evidence>
<dbReference type="STRING" id="83683.B1745_06165"/>
<proteinExistence type="predicted"/>
<reference evidence="7 8" key="1">
    <citation type="submission" date="2010-04" db="EMBL/GenBank/DDBJ databases">
        <authorList>
            <person name="Muzny D."/>
            <person name="Qin X."/>
            <person name="Deng J."/>
            <person name="Jiang H."/>
            <person name="Liu Y."/>
            <person name="Qu J."/>
            <person name="Song X.-Z."/>
            <person name="Zhang L."/>
            <person name="Thornton R."/>
            <person name="Coyle M."/>
            <person name="Francisco L."/>
            <person name="Jackson L."/>
            <person name="Javaid M."/>
            <person name="Korchina V."/>
            <person name="Kovar C."/>
            <person name="Mata R."/>
            <person name="Mathew T."/>
            <person name="Ngo R."/>
            <person name="Nguyen L."/>
            <person name="Nguyen N."/>
            <person name="Okwuonu G."/>
            <person name="Ongeri F."/>
            <person name="Pham C."/>
            <person name="Simmons D."/>
            <person name="Wilczek-Boney K."/>
            <person name="Hale W."/>
            <person name="Jakkamsetti A."/>
            <person name="Pham P."/>
            <person name="Ruth R."/>
            <person name="San Lucas F."/>
            <person name="Warren J."/>
            <person name="Zhang J."/>
            <person name="Zhao Z."/>
            <person name="Zhou C."/>
            <person name="Zhu D."/>
            <person name="Lee S."/>
            <person name="Bess C."/>
            <person name="Blankenburg K."/>
            <person name="Forbes L."/>
            <person name="Fu Q."/>
            <person name="Gubbala S."/>
            <person name="Hirani K."/>
            <person name="Jayaseelan J.C."/>
            <person name="Lara F."/>
            <person name="Munidasa M."/>
            <person name="Palculict T."/>
            <person name="Patil S."/>
            <person name="Pu L.-L."/>
            <person name="Saada N."/>
            <person name="Tang L."/>
            <person name="Weissenberger G."/>
            <person name="Zhu Y."/>
            <person name="Hemphill L."/>
            <person name="Shang Y."/>
            <person name="Youmans B."/>
            <person name="Ayvaz T."/>
            <person name="Ross M."/>
            <person name="Santibanez J."/>
            <person name="Aqrawi P."/>
            <person name="Gross S."/>
            <person name="Joshi V."/>
            <person name="Fowler G."/>
            <person name="Nazareth L."/>
            <person name="Reid J."/>
            <person name="Worley K."/>
            <person name="Petrosino J."/>
            <person name="Highlander S."/>
            <person name="Gibbs R."/>
        </authorList>
    </citation>
    <scope>NUCLEOTIDE SEQUENCE [LARGE SCALE GENOMIC DNA]</scope>
    <source>
        <strain evidence="7 8">DSM 11664</strain>
    </source>
</reference>
<accession>D4YTJ9</accession>
<dbReference type="CDD" id="cd04268">
    <property type="entry name" value="ZnMc_MMP_like"/>
    <property type="match status" value="1"/>
</dbReference>
<feature type="compositionally biased region" description="Polar residues" evidence="5">
    <location>
        <begin position="56"/>
        <end position="68"/>
    </location>
</feature>
<dbReference type="PATRIC" id="fig|585524.9.peg.469"/>
<dbReference type="RefSeq" id="WP_006352012.1">
    <property type="nucleotide sequence ID" value="NZ_ADNY01000031.1"/>
</dbReference>
<dbReference type="Pfam" id="PF00413">
    <property type="entry name" value="Peptidase_M10"/>
    <property type="match status" value="1"/>
</dbReference>
<dbReference type="Gene3D" id="3.40.390.10">
    <property type="entry name" value="Collagenase (Catalytic Domain)"/>
    <property type="match status" value="1"/>
</dbReference>
<evidence type="ECO:0000256" key="3">
    <source>
        <dbReference type="ARBA" id="ARBA00022801"/>
    </source>
</evidence>
<dbReference type="AlphaFoldDB" id="D4YTJ9"/>
<keyword evidence="8" id="KW-1185">Reference proteome</keyword>
<dbReference type="GO" id="GO:0006508">
    <property type="term" value="P:proteolysis"/>
    <property type="evidence" value="ECO:0007669"/>
    <property type="project" value="UniProtKB-KW"/>
</dbReference>
<feature type="domain" description="Peptidase M10 metallopeptidase" evidence="6">
    <location>
        <begin position="100"/>
        <end position="228"/>
    </location>
</feature>